<feature type="compositionally biased region" description="Basic residues" evidence="7">
    <location>
        <begin position="603"/>
        <end position="614"/>
    </location>
</feature>
<dbReference type="OrthoDB" id="308861at2759"/>
<dbReference type="InterPro" id="IPR042097">
    <property type="entry name" value="Aminopeptidase_N-like_N_sf"/>
</dbReference>
<evidence type="ECO:0000313" key="11">
    <source>
        <dbReference type="Proteomes" id="UP000078046"/>
    </source>
</evidence>
<keyword evidence="11" id="KW-1185">Reference proteome</keyword>
<keyword evidence="4" id="KW-0805">Transcription regulation</keyword>
<evidence type="ECO:0000259" key="9">
    <source>
        <dbReference type="Pfam" id="PF25577"/>
    </source>
</evidence>
<evidence type="ECO:0000256" key="7">
    <source>
        <dbReference type="SAM" id="MobiDB-lite"/>
    </source>
</evidence>
<evidence type="ECO:0000256" key="5">
    <source>
        <dbReference type="ARBA" id="ARBA00023163"/>
    </source>
</evidence>
<organism evidence="10 11">
    <name type="scientific">Intoshia linei</name>
    <dbReference type="NCBI Taxonomy" id="1819745"/>
    <lineage>
        <taxon>Eukaryota</taxon>
        <taxon>Metazoa</taxon>
        <taxon>Spiralia</taxon>
        <taxon>Lophotrochozoa</taxon>
        <taxon>Mesozoa</taxon>
        <taxon>Orthonectida</taxon>
        <taxon>Rhopaluridae</taxon>
        <taxon>Intoshia</taxon>
    </lineage>
</organism>
<feature type="region of interest" description="Disordered" evidence="7">
    <location>
        <begin position="594"/>
        <end position="620"/>
    </location>
</feature>
<comment type="similarity">
    <text evidence="2">Belongs to the TAF2 family.</text>
</comment>
<dbReference type="PANTHER" id="PTHR15137:SF9">
    <property type="entry name" value="TRANSCRIPTION INITIATION FACTOR TFIID SUBUNIT 2"/>
    <property type="match status" value="1"/>
</dbReference>
<dbReference type="AlphaFoldDB" id="A0A177AYH7"/>
<comment type="caution">
    <text evidence="10">The sequence shown here is derived from an EMBL/GenBank/DDBJ whole genome shotgun (WGS) entry which is preliminary data.</text>
</comment>
<protein>
    <recommendedName>
        <fullName evidence="3">Transcription initiation factor TFIID subunit 2</fullName>
    </recommendedName>
</protein>
<dbReference type="InterPro" id="IPR014782">
    <property type="entry name" value="Peptidase_M1_dom"/>
</dbReference>
<dbReference type="SUPFAM" id="SSF55486">
    <property type="entry name" value="Metalloproteases ('zincins'), catalytic domain"/>
    <property type="match status" value="1"/>
</dbReference>
<evidence type="ECO:0000256" key="3">
    <source>
        <dbReference type="ARBA" id="ARBA00017363"/>
    </source>
</evidence>
<gene>
    <name evidence="10" type="ORF">A3Q56_05191</name>
</gene>
<dbReference type="SUPFAM" id="SSF63737">
    <property type="entry name" value="Leukotriene A4 hydrolase N-terminal domain"/>
    <property type="match status" value="1"/>
</dbReference>
<dbReference type="Proteomes" id="UP000078046">
    <property type="component" value="Unassembled WGS sequence"/>
</dbReference>
<dbReference type="GO" id="GO:0000976">
    <property type="term" value="F:transcription cis-regulatory region binding"/>
    <property type="evidence" value="ECO:0007669"/>
    <property type="project" value="TreeGrafter"/>
</dbReference>
<evidence type="ECO:0000256" key="6">
    <source>
        <dbReference type="ARBA" id="ARBA00023242"/>
    </source>
</evidence>
<evidence type="ECO:0000256" key="1">
    <source>
        <dbReference type="ARBA" id="ARBA00004123"/>
    </source>
</evidence>
<dbReference type="GO" id="GO:0008237">
    <property type="term" value="F:metallopeptidase activity"/>
    <property type="evidence" value="ECO:0007669"/>
    <property type="project" value="InterPro"/>
</dbReference>
<reference evidence="10 11" key="1">
    <citation type="submission" date="2016-04" db="EMBL/GenBank/DDBJ databases">
        <title>The genome of Intoshia linei affirms orthonectids as highly simplified spiralians.</title>
        <authorList>
            <person name="Mikhailov K.V."/>
            <person name="Slusarev G.S."/>
            <person name="Nikitin M.A."/>
            <person name="Logacheva M.D."/>
            <person name="Penin A."/>
            <person name="Aleoshin V."/>
            <person name="Panchin Y.V."/>
        </authorList>
    </citation>
    <scope>NUCLEOTIDE SEQUENCE [LARGE SCALE GENOMIC DNA]</scope>
    <source>
        <strain evidence="10">Intl2013</strain>
        <tissue evidence="10">Whole animal</tissue>
    </source>
</reference>
<evidence type="ECO:0000313" key="10">
    <source>
        <dbReference type="EMBL" id="OAF67059.1"/>
    </source>
</evidence>
<dbReference type="EMBL" id="LWCA01000755">
    <property type="protein sequence ID" value="OAF67059.1"/>
    <property type="molecule type" value="Genomic_DNA"/>
</dbReference>
<dbReference type="GO" id="GO:0005669">
    <property type="term" value="C:transcription factor TFIID complex"/>
    <property type="evidence" value="ECO:0007669"/>
    <property type="project" value="InterPro"/>
</dbReference>
<evidence type="ECO:0000259" key="8">
    <source>
        <dbReference type="Pfam" id="PF01433"/>
    </source>
</evidence>
<dbReference type="Pfam" id="PF25577">
    <property type="entry name" value="TPR_TAF2_C"/>
    <property type="match status" value="1"/>
</dbReference>
<sequence>MFLRPDDHPKIVHQNIHINEINFANKKLTMYTEMYIQPIVDDLDFIRFNCLNCVILNVTLNETDVNVVYEDVFQEICPETNDETMNFCAYETYFNQCIDMIKENGCCEGGQLKILIPHNLNFKKTRLYKIGIYSCVEKPTHGLQFNYIQDDESTICSMFTVGSSTFSNLWFPCVFAPSALCTWRIEIKTPIELSAVASGTMKILLSSNDEKFKTYQFVLSIPTSALNIGLVVGNFETFKHPELNETVISYCVPGLVELVKHSTKPLKKMIDFYEELLSIRFPFDQYKQVFMQNTRENFETFSSLTIFSINILHHSNIIDQVYETRQVLAHSVARQFFTSYVTIENWRYSWIVLGISKYLVMLYYNNVFGNNAYLYQIYEYMNRLEAYERNEREIMLETDKIDLEATISYVNRFKIAKDKMTHDIISATNVIKIENLKSTNYNIRSNISQKTSNLDKLPSKMDMYEHFGVESVNSNDVFPYKVDHHFLKMYEIKAFLVFKMIANRVGISLLLQVFNKNLCLANAAAKDNYPSKLWIHMQFTTYYLVKSIYNVSGKNVSNIINRWCTTFGIPSFSINIYYNRKRNSLELDIKQNNSKNCTPYEPKKKKNSNSHRGRNSNGSDQHSPVLWVMVDTEMNILRRMKIKIPQYMARYVLRYEKCIIAQKMAIEQLSFYQNLVSQTSLTNAVEDEQCFYKIRIDAIHALSLVINANNSSWSGSNVLVSLYKQYFFYHDEQYPYVNDFTNIQKYFVMKALLTSISQIRNPQNKCPVEIVKFLLVISESNYNVFNKYSDCYFRKTLIEALSYTLTSSAILITAETDANVTNLLSPQIKTICKHVVTNLNIEQIIPSYKHRVSISCLYALRQLQVCGYIPVNPQIFYEYSSEGLFVDVRIASMKILISFSHDEKDVSCLLYVLNVIKNEDNCYLRTKLIKMLNRKPPFNRNNENSPINNRKVMECLWEMMNGPLLSNDAVTKQSLCLLWKKMYGEDKPFCIGGNIQSEYFGMNIDNENESYDFNMLNHSDDNFDAKSSKSDSSSDSN</sequence>
<keyword evidence="5" id="KW-0804">Transcription</keyword>
<dbReference type="GO" id="GO:0016251">
    <property type="term" value="F:RNA polymerase II general transcription initiation factor activity"/>
    <property type="evidence" value="ECO:0007669"/>
    <property type="project" value="TreeGrafter"/>
</dbReference>
<dbReference type="PANTHER" id="PTHR15137">
    <property type="entry name" value="TRANSCRIPTION INITIATION FACTOR TFIID"/>
    <property type="match status" value="1"/>
</dbReference>
<comment type="subcellular location">
    <subcellularLocation>
        <location evidence="1">Nucleus</location>
    </subcellularLocation>
</comment>
<dbReference type="Gene3D" id="2.60.40.1730">
    <property type="entry name" value="tricorn interacting facor f3 domain"/>
    <property type="match status" value="1"/>
</dbReference>
<accession>A0A177AYH7</accession>
<proteinExistence type="inferred from homology"/>
<dbReference type="GO" id="GO:0006367">
    <property type="term" value="P:transcription initiation at RNA polymerase II promoter"/>
    <property type="evidence" value="ECO:0007669"/>
    <property type="project" value="TreeGrafter"/>
</dbReference>
<evidence type="ECO:0000256" key="4">
    <source>
        <dbReference type="ARBA" id="ARBA00023015"/>
    </source>
</evidence>
<dbReference type="GO" id="GO:0008270">
    <property type="term" value="F:zinc ion binding"/>
    <property type="evidence" value="ECO:0007669"/>
    <property type="project" value="InterPro"/>
</dbReference>
<dbReference type="InterPro" id="IPR027268">
    <property type="entry name" value="Peptidase_M4/M1_CTD_sf"/>
</dbReference>
<dbReference type="Gene3D" id="1.10.390.10">
    <property type="entry name" value="Neutral Protease Domain 2"/>
    <property type="match status" value="1"/>
</dbReference>
<name>A0A177AYH7_9BILA</name>
<keyword evidence="6" id="KW-0539">Nucleus</keyword>
<dbReference type="InterPro" id="IPR037813">
    <property type="entry name" value="TAF2"/>
</dbReference>
<feature type="domain" description="Peptidase M1 membrane alanine aminopeptidase" evidence="8">
    <location>
        <begin position="267"/>
        <end position="387"/>
    </location>
</feature>
<evidence type="ECO:0000256" key="2">
    <source>
        <dbReference type="ARBA" id="ARBA00010937"/>
    </source>
</evidence>
<dbReference type="InterPro" id="IPR057991">
    <property type="entry name" value="TPR_TAF2_C"/>
</dbReference>
<dbReference type="Pfam" id="PF01433">
    <property type="entry name" value="Peptidase_M1"/>
    <property type="match status" value="1"/>
</dbReference>
<feature type="domain" description="Transcription initiation factor TFIID subunit 2 TPR repeats" evidence="9">
    <location>
        <begin position="647"/>
        <end position="992"/>
    </location>
</feature>
<dbReference type="GO" id="GO:0003682">
    <property type="term" value="F:chromatin binding"/>
    <property type="evidence" value="ECO:0007669"/>
    <property type="project" value="TreeGrafter"/>
</dbReference>